<gene>
    <name evidence="1" type="ORF">HA039_18975</name>
</gene>
<organism evidence="1 2">
    <name type="scientific">Streptomyces liangshanensis</name>
    <dbReference type="NCBI Taxonomy" id="2717324"/>
    <lineage>
        <taxon>Bacteria</taxon>
        <taxon>Bacillati</taxon>
        <taxon>Actinomycetota</taxon>
        <taxon>Actinomycetes</taxon>
        <taxon>Kitasatosporales</taxon>
        <taxon>Streptomycetaceae</taxon>
        <taxon>Streptomyces</taxon>
    </lineage>
</organism>
<dbReference type="RefSeq" id="WP_167031251.1">
    <property type="nucleotide sequence ID" value="NZ_CP050177.1"/>
</dbReference>
<evidence type="ECO:0000313" key="2">
    <source>
        <dbReference type="Proteomes" id="UP000501179"/>
    </source>
</evidence>
<sequence>MANWSRDTTGLILIGVADKPSAAHRSTELFGVTPVEIHGQHVVGTEEQVSHLGYTIDSWWLKWQEKIKSAPVDSDFSADLVHSFSPLVCDGKVLWILKPRSLGKPISYKNRFFVRVGASTHEMETDDFLSHISRNF</sequence>
<accession>A0A6G9H0S9</accession>
<keyword evidence="2" id="KW-1185">Reference proteome</keyword>
<proteinExistence type="predicted"/>
<evidence type="ECO:0000313" key="1">
    <source>
        <dbReference type="EMBL" id="QIQ04115.1"/>
    </source>
</evidence>
<dbReference type="AlphaFoldDB" id="A0A6G9H0S9"/>
<reference evidence="1 2" key="1">
    <citation type="submission" date="2020-03" db="EMBL/GenBank/DDBJ databases">
        <title>A novel species.</title>
        <authorList>
            <person name="Gao J."/>
        </authorList>
    </citation>
    <scope>NUCLEOTIDE SEQUENCE [LARGE SCALE GENOMIC DNA]</scope>
    <source>
        <strain evidence="1 2">QMT-12</strain>
    </source>
</reference>
<name>A0A6G9H0S9_9ACTN</name>
<dbReference type="Proteomes" id="UP000501179">
    <property type="component" value="Chromosome"/>
</dbReference>
<dbReference type="EMBL" id="CP050177">
    <property type="protein sequence ID" value="QIQ04115.1"/>
    <property type="molecule type" value="Genomic_DNA"/>
</dbReference>
<protein>
    <submittedName>
        <fullName evidence="1">Uncharacterized protein</fullName>
    </submittedName>
</protein>
<dbReference type="KEGG" id="slia:HA039_18975"/>